<dbReference type="EMBL" id="JGZR01000003">
    <property type="protein sequence ID" value="KFJ04486.1"/>
    <property type="molecule type" value="Genomic_DNA"/>
</dbReference>
<sequence>MGRTRLIVGDLHAPVRRVAFAVDPTMEVVREALAMSADLLICHHPLFFRPVHAVSGLDFRGAIVGELHGGHCALWVGHTNADCAYRGVAQAAADAFGLIEQRPLIPVADSEAKQPVGLGRIGRLEQPLRLEEFARRVAAALPPTKLGVQVGGDPSALVSSVAVLPGSGDSMFDEVRECAADVYVTSDLRHHPATDTLQQMRYEASLRADGIAAGRGNSSGRPALINTAHSAIESLWLRYAIEDVPKAMERSGAQGFDEVRRIERSTDPWELSISYDDLASDKHASDMPSFDGQRVSYERTRRGARSAILRDAVESNNKPATTAKGNDDMKHVEARKGRHSALGAAHDDEAVQGTRIDMDKPAQIIGTKKVYQGAIFSVEDRAVLLSTHEGEPVALRRQVVCHAPSVVMLVHDTANDRYLAEREYRAGSNVFAYGIPAGLIDPGEDMEKAALRELREETGVEPEAGAVRIDHVGAFHSSEGMCDEIAHVMVLHLDRWHSVERHFDADEYVESAWVSWRELSRLPITSSNPVIAIQHEELRRLREETSSKG</sequence>
<dbReference type="PRINTS" id="PR00502">
    <property type="entry name" value="NUDIXFAMILY"/>
</dbReference>
<dbReference type="SUPFAM" id="SSF55811">
    <property type="entry name" value="Nudix"/>
    <property type="match status" value="1"/>
</dbReference>
<dbReference type="PROSITE" id="PS00893">
    <property type="entry name" value="NUDIX_BOX"/>
    <property type="match status" value="1"/>
</dbReference>
<dbReference type="FunFam" id="3.40.1390.30:FF:000001">
    <property type="entry name" value="GTP cyclohydrolase 1 type 2"/>
    <property type="match status" value="1"/>
</dbReference>
<evidence type="ECO:0000256" key="4">
    <source>
        <dbReference type="ARBA" id="ARBA00022112"/>
    </source>
</evidence>
<evidence type="ECO:0000256" key="2">
    <source>
        <dbReference type="ARBA" id="ARBA00006964"/>
    </source>
</evidence>
<dbReference type="CDD" id="cd03424">
    <property type="entry name" value="NUDIX_ADPRase_Nudt5_UGPPase_Nudt14"/>
    <property type="match status" value="1"/>
</dbReference>
<evidence type="ECO:0000256" key="6">
    <source>
        <dbReference type="ARBA" id="ARBA00022801"/>
    </source>
</evidence>
<dbReference type="Pfam" id="PF00293">
    <property type="entry name" value="NUDIX"/>
    <property type="match status" value="1"/>
</dbReference>
<dbReference type="GO" id="GO:0016787">
    <property type="term" value="F:hydrolase activity"/>
    <property type="evidence" value="ECO:0007669"/>
    <property type="project" value="UniProtKB-KW"/>
</dbReference>
<dbReference type="AlphaFoldDB" id="A0A087E9N5"/>
<evidence type="ECO:0000259" key="8">
    <source>
        <dbReference type="PROSITE" id="PS51462"/>
    </source>
</evidence>
<evidence type="ECO:0000256" key="5">
    <source>
        <dbReference type="ARBA" id="ARBA00022723"/>
    </source>
</evidence>
<accession>A0A087E9N5</accession>
<keyword evidence="10" id="KW-1185">Reference proteome</keyword>
<keyword evidence="5 7" id="KW-0479">Metal-binding</keyword>
<dbReference type="Gene3D" id="3.40.1390.30">
    <property type="entry name" value="NIF3 (NGG1p interacting factor 3)-like"/>
    <property type="match status" value="2"/>
</dbReference>
<keyword evidence="6 9" id="KW-0378">Hydrolase</keyword>
<comment type="similarity">
    <text evidence="2">Belongs to the GTP cyclohydrolase I type 2/NIF3 family.</text>
</comment>
<feature type="domain" description="Nudix hydrolase" evidence="8">
    <location>
        <begin position="400"/>
        <end position="537"/>
    </location>
</feature>
<dbReference type="PROSITE" id="PS51462">
    <property type="entry name" value="NUDIX"/>
    <property type="match status" value="1"/>
</dbReference>
<dbReference type="PANTHER" id="PTHR13799:SF14">
    <property type="entry name" value="GTP CYCLOHYDROLASE 1 TYPE 2 HOMOLOG"/>
    <property type="match status" value="1"/>
</dbReference>
<dbReference type="eggNOG" id="COG0494">
    <property type="taxonomic scope" value="Bacteria"/>
</dbReference>
<dbReference type="InterPro" id="IPR036069">
    <property type="entry name" value="DUF34/NIF3_sf"/>
</dbReference>
<gene>
    <name evidence="9" type="ORF">BISU_0493</name>
</gene>
<dbReference type="Proteomes" id="UP000029055">
    <property type="component" value="Unassembled WGS sequence"/>
</dbReference>
<evidence type="ECO:0000256" key="1">
    <source>
        <dbReference type="ARBA" id="ARBA00005582"/>
    </source>
</evidence>
<reference evidence="9 10" key="1">
    <citation type="submission" date="2014-03" db="EMBL/GenBank/DDBJ databases">
        <title>Genomics of Bifidobacteria.</title>
        <authorList>
            <person name="Ventura M."/>
            <person name="Milani C."/>
            <person name="Lugli G.A."/>
        </authorList>
    </citation>
    <scope>NUCLEOTIDE SEQUENCE [LARGE SCALE GENOMIC DNA]</scope>
    <source>
        <strain evidence="9 10">LMG 11597</strain>
    </source>
</reference>
<dbReference type="Pfam" id="PF01784">
    <property type="entry name" value="DUF34_NIF3"/>
    <property type="match status" value="1"/>
</dbReference>
<dbReference type="STRING" id="77635.BISU_0493"/>
<dbReference type="eggNOG" id="COG0327">
    <property type="taxonomic scope" value="Bacteria"/>
</dbReference>
<evidence type="ECO:0000313" key="9">
    <source>
        <dbReference type="EMBL" id="KFJ04486.1"/>
    </source>
</evidence>
<organism evidence="9 10">
    <name type="scientific">Bifidobacterium subtile</name>
    <dbReference type="NCBI Taxonomy" id="77635"/>
    <lineage>
        <taxon>Bacteria</taxon>
        <taxon>Bacillati</taxon>
        <taxon>Actinomycetota</taxon>
        <taxon>Actinomycetes</taxon>
        <taxon>Bifidobacteriales</taxon>
        <taxon>Bifidobacteriaceae</taxon>
        <taxon>Bifidobacterium</taxon>
    </lineage>
</organism>
<evidence type="ECO:0000256" key="3">
    <source>
        <dbReference type="ARBA" id="ARBA00011643"/>
    </source>
</evidence>
<dbReference type="GO" id="GO:0005737">
    <property type="term" value="C:cytoplasm"/>
    <property type="evidence" value="ECO:0007669"/>
    <property type="project" value="TreeGrafter"/>
</dbReference>
<proteinExistence type="inferred from homology"/>
<feature type="binding site" evidence="7">
    <location>
        <position position="43"/>
    </location>
    <ligand>
        <name>a divalent metal cation</name>
        <dbReference type="ChEBI" id="CHEBI:60240"/>
        <label>1</label>
    </ligand>
</feature>
<dbReference type="PANTHER" id="PTHR13799">
    <property type="entry name" value="NGG1 INTERACTING FACTOR 3"/>
    <property type="match status" value="1"/>
</dbReference>
<protein>
    <recommendedName>
        <fullName evidence="4">GTP cyclohydrolase 1 type 2 homolog</fullName>
    </recommendedName>
</protein>
<feature type="binding site" evidence="7">
    <location>
        <position position="82"/>
    </location>
    <ligand>
        <name>a divalent metal cation</name>
        <dbReference type="ChEBI" id="CHEBI:60240"/>
        <label>1</label>
    </ligand>
</feature>
<comment type="caution">
    <text evidence="9">The sequence shown here is derived from an EMBL/GenBank/DDBJ whole genome shotgun (WGS) entry which is preliminary data.</text>
</comment>
<comment type="similarity">
    <text evidence="1">Belongs to the Nudix hydrolase family.</text>
</comment>
<comment type="subunit">
    <text evidence="3">Homohexamer.</text>
</comment>
<dbReference type="InterPro" id="IPR000086">
    <property type="entry name" value="NUDIX_hydrolase_dom"/>
</dbReference>
<dbReference type="InterPro" id="IPR015797">
    <property type="entry name" value="NUDIX_hydrolase-like_dom_sf"/>
</dbReference>
<dbReference type="GO" id="GO:0046872">
    <property type="term" value="F:metal ion binding"/>
    <property type="evidence" value="ECO:0007669"/>
    <property type="project" value="UniProtKB-KW"/>
</dbReference>
<dbReference type="InterPro" id="IPR002678">
    <property type="entry name" value="DUF34/NIF3"/>
</dbReference>
<evidence type="ECO:0000256" key="7">
    <source>
        <dbReference type="PIRSR" id="PIRSR602678-1"/>
    </source>
</evidence>
<dbReference type="Gene3D" id="3.90.79.10">
    <property type="entry name" value="Nucleoside Triphosphate Pyrophosphohydrolase"/>
    <property type="match status" value="1"/>
</dbReference>
<dbReference type="InterPro" id="IPR020084">
    <property type="entry name" value="NUDIX_hydrolase_CS"/>
</dbReference>
<name>A0A087E9N5_9BIFI</name>
<dbReference type="SUPFAM" id="SSF102705">
    <property type="entry name" value="NIF3 (NGG1p interacting factor 3)-like"/>
    <property type="match status" value="1"/>
</dbReference>
<dbReference type="InterPro" id="IPR020476">
    <property type="entry name" value="Nudix_hydrolase"/>
</dbReference>
<feature type="binding site" evidence="7">
    <location>
        <position position="44"/>
    </location>
    <ligand>
        <name>a divalent metal cation</name>
        <dbReference type="ChEBI" id="CHEBI:60240"/>
        <label>1</label>
    </ligand>
</feature>
<evidence type="ECO:0000313" key="10">
    <source>
        <dbReference type="Proteomes" id="UP000029055"/>
    </source>
</evidence>